<feature type="coiled-coil region" evidence="1">
    <location>
        <begin position="71"/>
        <end position="98"/>
    </location>
</feature>
<proteinExistence type="predicted"/>
<name>A0ABT8SZV2_9HYPH</name>
<dbReference type="Proteomes" id="UP001169006">
    <property type="component" value="Unassembled WGS sequence"/>
</dbReference>
<dbReference type="EMBL" id="JAUKWQ010000004">
    <property type="protein sequence ID" value="MDO1583177.1"/>
    <property type="molecule type" value="Genomic_DNA"/>
</dbReference>
<keyword evidence="1" id="KW-0175">Coiled coil</keyword>
<sequence>MAGDQTSEGSHQVAEQRARWLAGEGRETVRDVQPVLAAIRDQLGQLIKTSIIRDDPVCMLLVDHMVLAPDMAVFHSRVEQLEERVKDLLAARDKARRVAVPNQADKGWSHAPVRRLLKL</sequence>
<reference evidence="2" key="1">
    <citation type="journal article" date="2015" name="Int. J. Syst. Evol. Microbiol.">
        <title>Rhizobium oryzicola sp. nov., potential plant-growth-promoting endophytic bacteria isolated from rice roots.</title>
        <authorList>
            <person name="Zhang X.X."/>
            <person name="Gao J.S."/>
            <person name="Cao Y.H."/>
            <person name="Sheirdil R.A."/>
            <person name="Wang X.C."/>
            <person name="Zhang L."/>
        </authorList>
    </citation>
    <scope>NUCLEOTIDE SEQUENCE</scope>
    <source>
        <strain evidence="2">05753</strain>
    </source>
</reference>
<reference evidence="2" key="2">
    <citation type="submission" date="2023-07" db="EMBL/GenBank/DDBJ databases">
        <authorList>
            <person name="Sun H."/>
        </authorList>
    </citation>
    <scope>NUCLEOTIDE SEQUENCE</scope>
    <source>
        <strain evidence="2">05753</strain>
    </source>
</reference>
<comment type="caution">
    <text evidence="2">The sequence shown here is derived from an EMBL/GenBank/DDBJ whole genome shotgun (WGS) entry which is preliminary data.</text>
</comment>
<evidence type="ECO:0000256" key="1">
    <source>
        <dbReference type="SAM" id="Coils"/>
    </source>
</evidence>
<protein>
    <submittedName>
        <fullName evidence="2">Uncharacterized protein</fullName>
    </submittedName>
</protein>
<accession>A0ABT8SZV2</accession>
<evidence type="ECO:0000313" key="2">
    <source>
        <dbReference type="EMBL" id="MDO1583177.1"/>
    </source>
</evidence>
<dbReference type="RefSeq" id="WP_302077372.1">
    <property type="nucleotide sequence ID" value="NZ_JAUKWQ010000004.1"/>
</dbReference>
<keyword evidence="3" id="KW-1185">Reference proteome</keyword>
<evidence type="ECO:0000313" key="3">
    <source>
        <dbReference type="Proteomes" id="UP001169006"/>
    </source>
</evidence>
<organism evidence="2 3">
    <name type="scientific">Rhizobium oryzicola</name>
    <dbReference type="NCBI Taxonomy" id="1232668"/>
    <lineage>
        <taxon>Bacteria</taxon>
        <taxon>Pseudomonadati</taxon>
        <taxon>Pseudomonadota</taxon>
        <taxon>Alphaproteobacteria</taxon>
        <taxon>Hyphomicrobiales</taxon>
        <taxon>Rhizobiaceae</taxon>
        <taxon>Rhizobium/Agrobacterium group</taxon>
        <taxon>Rhizobium</taxon>
    </lineage>
</organism>
<gene>
    <name evidence="2" type="ORF">Q2T52_13885</name>
</gene>